<dbReference type="PANTHER" id="PTHR21553">
    <property type="entry name" value="ALMS1-RELATED"/>
    <property type="match status" value="1"/>
</dbReference>
<organism evidence="2 3">
    <name type="scientific">Engystomops pustulosus</name>
    <name type="common">Tungara frog</name>
    <name type="synonym">Physalaemus pustulosus</name>
    <dbReference type="NCBI Taxonomy" id="76066"/>
    <lineage>
        <taxon>Eukaryota</taxon>
        <taxon>Metazoa</taxon>
        <taxon>Chordata</taxon>
        <taxon>Craniata</taxon>
        <taxon>Vertebrata</taxon>
        <taxon>Euteleostomi</taxon>
        <taxon>Amphibia</taxon>
        <taxon>Batrachia</taxon>
        <taxon>Anura</taxon>
        <taxon>Neobatrachia</taxon>
        <taxon>Hyloidea</taxon>
        <taxon>Leptodactylidae</taxon>
        <taxon>Leiuperinae</taxon>
        <taxon>Engystomops</taxon>
    </lineage>
</organism>
<feature type="compositionally biased region" description="Polar residues" evidence="1">
    <location>
        <begin position="404"/>
        <end position="414"/>
    </location>
</feature>
<dbReference type="GO" id="GO:0005829">
    <property type="term" value="C:cytosol"/>
    <property type="evidence" value="ECO:0007669"/>
    <property type="project" value="TreeGrafter"/>
</dbReference>
<gene>
    <name evidence="2" type="ORF">GDO81_020829</name>
</gene>
<feature type="region of interest" description="Disordered" evidence="1">
    <location>
        <begin position="203"/>
        <end position="244"/>
    </location>
</feature>
<keyword evidence="3" id="KW-1185">Reference proteome</keyword>
<feature type="region of interest" description="Disordered" evidence="1">
    <location>
        <begin position="433"/>
        <end position="481"/>
    </location>
</feature>
<dbReference type="GO" id="GO:0046599">
    <property type="term" value="P:regulation of centriole replication"/>
    <property type="evidence" value="ECO:0007669"/>
    <property type="project" value="TreeGrafter"/>
</dbReference>
<feature type="compositionally biased region" description="Polar residues" evidence="1">
    <location>
        <begin position="383"/>
        <end position="392"/>
    </location>
</feature>
<name>A0AAV6ZDW8_ENGPU</name>
<feature type="region of interest" description="Disordered" evidence="1">
    <location>
        <begin position="1036"/>
        <end position="1055"/>
    </location>
</feature>
<dbReference type="EMBL" id="WNYA01001601">
    <property type="protein sequence ID" value="KAG8545460.1"/>
    <property type="molecule type" value="Genomic_DNA"/>
</dbReference>
<feature type="compositionally biased region" description="Polar residues" evidence="1">
    <location>
        <begin position="447"/>
        <end position="477"/>
    </location>
</feature>
<dbReference type="Proteomes" id="UP000824782">
    <property type="component" value="Unassembled WGS sequence"/>
</dbReference>
<evidence type="ECO:0000256" key="1">
    <source>
        <dbReference type="SAM" id="MobiDB-lite"/>
    </source>
</evidence>
<accession>A0AAV6ZDW8</accession>
<evidence type="ECO:0000313" key="2">
    <source>
        <dbReference type="EMBL" id="KAG8545460.1"/>
    </source>
</evidence>
<feature type="region of interest" description="Disordered" evidence="1">
    <location>
        <begin position="551"/>
        <end position="650"/>
    </location>
</feature>
<feature type="region of interest" description="Disordered" evidence="1">
    <location>
        <begin position="330"/>
        <end position="416"/>
    </location>
</feature>
<feature type="compositionally biased region" description="Basic and acidic residues" evidence="1">
    <location>
        <begin position="373"/>
        <end position="382"/>
    </location>
</feature>
<dbReference type="GO" id="GO:0005814">
    <property type="term" value="C:centriole"/>
    <property type="evidence" value="ECO:0007669"/>
    <property type="project" value="TreeGrafter"/>
</dbReference>
<sequence length="1193" mass="130213">MPRGEHTDFPSLEEGTLLSETDGRRVFSAGQPHLVQLELQDSCLSPCLPLLTTDSSPAHKFFEDTLFQKTGVEHFAPLRAELDVSEFPGHPPQLLQMSDVVELTSKEITMDQGERSISLSQHYMRETIGDNKDVEGLQPLSASCEEREDKILSETESAVVKPTSSDNIIQPVVDNKDLRSDDGAFLSSSVPAPVLLELLEKEVGMSSSSGRSSRRSSKSSTTGGTENVHGKNLEPAPEQQNLSSLDPGAQLHLKTTSHQTLEETFIDSSEIDFFKDAEKEMENSGQLNRSGITLRHMKPQSTQPSRDALHKQLCSEIQQRRQEKVVEDAAKSGRETMGDGSPRVHVTSPSEPKVDNTAEARSRDELSMSSRCSIERGHKDTEISQTGNTPVDETSFIGRLPHPISQSTPGTFTMNLKPLSGRIQQIKAKLTGSDMSLNEDPSAESAARNSAPTAVPQSIQSSQGYPESSDSQRSLSPQRRRIQSLPSLNYIEKVGAWNTNQSFDALVLRGLTGVSPKKLAYNAVADSLNRMLSRQTSSTAAPRKELAASFKATSSMTNLSLAERESSTSTITRSQSYNSVLPGRDQNQEEAAKSKTSQSSLRGSSSIQDISSRGPAAGDLHLLTKPTSSEYQDTSHRRPEKACNTSRNQSRNFVTMDRFSDVSSDQDYASASLSSSHEKEMLVKALTSAKQDLTEGEGSHDWSPPEDTSGKEQLDIEERIPTYLRNLGIDQSPTAILTPFAPQGPIREPEFSPTELRTIKGSTATPSRSMRLSEGGSQSAVNISQSSLYSSTSTTSVSIPMGSDIGPESPLPEISPQFGFGSTADRPISQDDTMPRGVSSDLAAPAAHEEMSPAIKDLTLALEGSINEDNVELTRVKQLIDQFESGRPEEITSHDVKDASLQDYTQKLPPMDPVNDSFVGSKTLKEIQKLFAEAENIGLDRSGSSLHRVSPVGDPYTMAPTRSLNLEDSLNSRSATPLDLLVKDMSWDSSFNSSFTRDPSVTKDSSVTSLPSSSVRDQSYLGELIKNRNTLAVPLTDWGRSEPEGSCKATSEKMMPSTSVIKRRDLVDVAEKMERSQQLLSSVSSSVGDLRNALAFTGTGYIRGRETESDESSGDSLAARVTSLLRKDAMVAVRAMSCAEEEERQARGSVKLKLTSHQVMPDTELSEEDRRRIDEIKRELLEGAKQKVHMLIS</sequence>
<protein>
    <submittedName>
        <fullName evidence="2">Uncharacterized protein</fullName>
    </submittedName>
</protein>
<feature type="compositionally biased region" description="Low complexity" evidence="1">
    <location>
        <begin position="594"/>
        <end position="614"/>
    </location>
</feature>
<feature type="compositionally biased region" description="Low complexity" evidence="1">
    <location>
        <begin position="567"/>
        <end position="576"/>
    </location>
</feature>
<dbReference type="GO" id="GO:0008017">
    <property type="term" value="F:microtubule binding"/>
    <property type="evidence" value="ECO:0007669"/>
    <property type="project" value="TreeGrafter"/>
</dbReference>
<feature type="compositionally biased region" description="Basic and acidic residues" evidence="1">
    <location>
        <begin position="352"/>
        <end position="366"/>
    </location>
</feature>
<proteinExistence type="predicted"/>
<feature type="region of interest" description="Disordered" evidence="1">
    <location>
        <begin position="993"/>
        <end position="1013"/>
    </location>
</feature>
<dbReference type="PANTHER" id="PTHR21553:SF22">
    <property type="entry name" value="CENTROSOME-ASSOCIATED PROTEIN ALMS1"/>
    <property type="match status" value="1"/>
</dbReference>
<comment type="caution">
    <text evidence="2">The sequence shown here is derived from an EMBL/GenBank/DDBJ whole genome shotgun (WGS) entry which is preliminary data.</text>
</comment>
<dbReference type="AlphaFoldDB" id="A0AAV6ZDW8"/>
<feature type="compositionally biased region" description="Polar residues" evidence="1">
    <location>
        <begin position="551"/>
        <end position="560"/>
    </location>
</feature>
<feature type="region of interest" description="Disordered" evidence="1">
    <location>
        <begin position="689"/>
        <end position="712"/>
    </location>
</feature>
<feature type="compositionally biased region" description="Polar residues" evidence="1">
    <location>
        <begin position="993"/>
        <end position="1004"/>
    </location>
</feature>
<dbReference type="GO" id="GO:0005813">
    <property type="term" value="C:centrosome"/>
    <property type="evidence" value="ECO:0007669"/>
    <property type="project" value="TreeGrafter"/>
</dbReference>
<evidence type="ECO:0000313" key="3">
    <source>
        <dbReference type="Proteomes" id="UP000824782"/>
    </source>
</evidence>
<reference evidence="2" key="1">
    <citation type="thesis" date="2020" institute="ProQuest LLC" country="789 East Eisenhower Parkway, Ann Arbor, MI, USA">
        <title>Comparative Genomics and Chromosome Evolution.</title>
        <authorList>
            <person name="Mudd A.B."/>
        </authorList>
    </citation>
    <scope>NUCLEOTIDE SEQUENCE</scope>
    <source>
        <strain evidence="2">237g6f4</strain>
        <tissue evidence="2">Blood</tissue>
    </source>
</reference>